<keyword evidence="4" id="KW-0326">Glycosidase</keyword>
<dbReference type="Gene3D" id="2.70.98.10">
    <property type="match status" value="1"/>
</dbReference>
<dbReference type="AlphaFoldDB" id="A0A7Y0R1V0"/>
<keyword evidence="3" id="KW-0378">Hydrolase</keyword>
<evidence type="ECO:0000313" key="7">
    <source>
        <dbReference type="Proteomes" id="UP000565155"/>
    </source>
</evidence>
<dbReference type="GO" id="GO:0005990">
    <property type="term" value="P:lactose catabolic process"/>
    <property type="evidence" value="ECO:0007669"/>
    <property type="project" value="TreeGrafter"/>
</dbReference>
<dbReference type="InterPro" id="IPR050347">
    <property type="entry name" value="Bact_Beta-galactosidase"/>
</dbReference>
<protein>
    <recommendedName>
        <fullName evidence="2">beta-galactosidase</fullName>
        <ecNumber evidence="2">3.2.1.23</ecNumber>
    </recommendedName>
</protein>
<accession>A0A7Y0R1V0</accession>
<dbReference type="PANTHER" id="PTHR46323:SF2">
    <property type="entry name" value="BETA-GALACTOSIDASE"/>
    <property type="match status" value="1"/>
</dbReference>
<comment type="catalytic activity">
    <reaction evidence="1">
        <text>Hydrolysis of terminal non-reducing beta-D-galactose residues in beta-D-galactosides.</text>
        <dbReference type="EC" id="3.2.1.23"/>
    </reaction>
</comment>
<proteinExistence type="predicted"/>
<dbReference type="Proteomes" id="UP000565155">
    <property type="component" value="Unassembled WGS sequence"/>
</dbReference>
<dbReference type="SMART" id="SM01038">
    <property type="entry name" value="Bgal_small_N"/>
    <property type="match status" value="1"/>
</dbReference>
<evidence type="ECO:0000256" key="4">
    <source>
        <dbReference type="ARBA" id="ARBA00023295"/>
    </source>
</evidence>
<dbReference type="InterPro" id="IPR014718">
    <property type="entry name" value="GH-type_carb-bd"/>
</dbReference>
<dbReference type="InterPro" id="IPR004199">
    <property type="entry name" value="B-gal_small/dom_5"/>
</dbReference>
<dbReference type="Pfam" id="PF02929">
    <property type="entry name" value="Bgal_small_N"/>
    <property type="match status" value="1"/>
</dbReference>
<evidence type="ECO:0000313" key="6">
    <source>
        <dbReference type="EMBL" id="NMR76836.1"/>
    </source>
</evidence>
<comment type="caution">
    <text evidence="6">The sequence shown here is derived from an EMBL/GenBank/DDBJ whole genome shotgun (WGS) entry which is preliminary data.</text>
</comment>
<evidence type="ECO:0000256" key="2">
    <source>
        <dbReference type="ARBA" id="ARBA00012756"/>
    </source>
</evidence>
<dbReference type="SUPFAM" id="SSF74650">
    <property type="entry name" value="Galactose mutarotase-like"/>
    <property type="match status" value="1"/>
</dbReference>
<dbReference type="GO" id="GO:0030246">
    <property type="term" value="F:carbohydrate binding"/>
    <property type="evidence" value="ECO:0007669"/>
    <property type="project" value="InterPro"/>
</dbReference>
<name>A0A7Y0R1V0_VIBAL</name>
<feature type="non-terminal residue" evidence="6">
    <location>
        <position position="1"/>
    </location>
</feature>
<sequence length="137" mass="15780">DMFENYPFPQNNGNRQHVRWASLTNRHGTGLLVKPQQEINFSAWFYTNQNLHEAQHTIELEKSGYITLNLDHQVMGLGSNSWGSEVLDSYRVYMDEFRYGLTLMPLQAGDCNAQVMANHDFDNAFFTQTNTQSVNEA</sequence>
<dbReference type="GO" id="GO:0004565">
    <property type="term" value="F:beta-galactosidase activity"/>
    <property type="evidence" value="ECO:0007669"/>
    <property type="project" value="UniProtKB-EC"/>
</dbReference>
<dbReference type="EC" id="3.2.1.23" evidence="2"/>
<gene>
    <name evidence="6" type="primary">ebgA</name>
    <name evidence="6" type="ORF">HKB35_24940</name>
</gene>
<organism evidence="6 7">
    <name type="scientific">Vibrio alginolyticus</name>
    <dbReference type="NCBI Taxonomy" id="663"/>
    <lineage>
        <taxon>Bacteria</taxon>
        <taxon>Pseudomonadati</taxon>
        <taxon>Pseudomonadota</taxon>
        <taxon>Gammaproteobacteria</taxon>
        <taxon>Vibrionales</taxon>
        <taxon>Vibrionaceae</taxon>
        <taxon>Vibrio</taxon>
    </lineage>
</organism>
<evidence type="ECO:0000256" key="3">
    <source>
        <dbReference type="ARBA" id="ARBA00022801"/>
    </source>
</evidence>
<evidence type="ECO:0000256" key="1">
    <source>
        <dbReference type="ARBA" id="ARBA00001412"/>
    </source>
</evidence>
<dbReference type="EMBL" id="JABCMA010000204">
    <property type="protein sequence ID" value="NMR76836.1"/>
    <property type="molecule type" value="Genomic_DNA"/>
</dbReference>
<reference evidence="6 7" key="1">
    <citation type="submission" date="2020-04" db="EMBL/GenBank/DDBJ databases">
        <title>Whole-genome sequencing of Vibrio spp. from China reveals different genetic environments of blaCTX-M-14 among diverse lineages.</title>
        <authorList>
            <person name="Zheng Z."/>
            <person name="Ye L."/>
            <person name="Chen S."/>
        </authorList>
    </citation>
    <scope>NUCLEOTIDE SEQUENCE [LARGE SCALE GENOMIC DNA]</scope>
    <source>
        <strain evidence="6 7">Vb1636</strain>
    </source>
</reference>
<evidence type="ECO:0000259" key="5">
    <source>
        <dbReference type="SMART" id="SM01038"/>
    </source>
</evidence>
<feature type="domain" description="Beta galactosidase small chain/" evidence="5">
    <location>
        <begin position="1"/>
        <end position="104"/>
    </location>
</feature>
<dbReference type="GO" id="GO:0009341">
    <property type="term" value="C:beta-galactosidase complex"/>
    <property type="evidence" value="ECO:0007669"/>
    <property type="project" value="InterPro"/>
</dbReference>
<dbReference type="PANTHER" id="PTHR46323">
    <property type="entry name" value="BETA-GALACTOSIDASE"/>
    <property type="match status" value="1"/>
</dbReference>
<dbReference type="InterPro" id="IPR011013">
    <property type="entry name" value="Gal_mutarotase_sf_dom"/>
</dbReference>